<sequence>FPIIQQIAVGNHIKFLYVAKFSTVAASEASNQSPRRIIAVGDLHGDYEQTLKVLKMSRILGEKENWIGKNGILVQTGDIVDRGPDCLKIYKLFDRLRQEAEEVGGQVINLIGNHEIMNLLLSWSYVTPADISSFGSVKNRIHQFSSEGYIGKLLLTTFQIASIVENDTLFVHGGLDLKWAKLGIEDINILGKGLVNKTTKMLSKENPTITWDQMNVTKEEASIFIDIDGPLWMRKYAEKDDESTKKMVNEVLEILKVKRIVIGHTPLSSRIVSRFNGKVYVIDVGISSAYGGNLAALEIVGDQIKEIYPGAMYGEKLINPKPDVLFSIRNTLLQT</sequence>
<dbReference type="EMBL" id="CAJVPU010011276">
    <property type="protein sequence ID" value="CAG8613205.1"/>
    <property type="molecule type" value="Genomic_DNA"/>
</dbReference>
<protein>
    <submittedName>
        <fullName evidence="1">9840_t:CDS:1</fullName>
    </submittedName>
</protein>
<keyword evidence="2" id="KW-1185">Reference proteome</keyword>
<feature type="non-terminal residue" evidence="1">
    <location>
        <position position="1"/>
    </location>
</feature>
<reference evidence="1" key="1">
    <citation type="submission" date="2021-06" db="EMBL/GenBank/DDBJ databases">
        <authorList>
            <person name="Kallberg Y."/>
            <person name="Tangrot J."/>
            <person name="Rosling A."/>
        </authorList>
    </citation>
    <scope>NUCLEOTIDE SEQUENCE</scope>
    <source>
        <strain evidence="1">IL203A</strain>
    </source>
</reference>
<evidence type="ECO:0000313" key="2">
    <source>
        <dbReference type="Proteomes" id="UP000789702"/>
    </source>
</evidence>
<name>A0ACA9MTL0_9GLOM</name>
<proteinExistence type="predicted"/>
<organism evidence="1 2">
    <name type="scientific">Dentiscutata heterogama</name>
    <dbReference type="NCBI Taxonomy" id="1316150"/>
    <lineage>
        <taxon>Eukaryota</taxon>
        <taxon>Fungi</taxon>
        <taxon>Fungi incertae sedis</taxon>
        <taxon>Mucoromycota</taxon>
        <taxon>Glomeromycotina</taxon>
        <taxon>Glomeromycetes</taxon>
        <taxon>Diversisporales</taxon>
        <taxon>Gigasporaceae</taxon>
        <taxon>Dentiscutata</taxon>
    </lineage>
</organism>
<dbReference type="Proteomes" id="UP000789702">
    <property type="component" value="Unassembled WGS sequence"/>
</dbReference>
<evidence type="ECO:0000313" key="1">
    <source>
        <dbReference type="EMBL" id="CAG8613205.1"/>
    </source>
</evidence>
<gene>
    <name evidence="1" type="ORF">DHETER_LOCUS7716</name>
</gene>
<comment type="caution">
    <text evidence="1">The sequence shown here is derived from an EMBL/GenBank/DDBJ whole genome shotgun (WGS) entry which is preliminary data.</text>
</comment>
<accession>A0ACA9MTL0</accession>